<dbReference type="AlphaFoldDB" id="A0A6N7EUS3"/>
<dbReference type="InterPro" id="IPR043129">
    <property type="entry name" value="ATPase_NBD"/>
</dbReference>
<accession>A0A6N7EUS3</accession>
<reference evidence="2 3" key="1">
    <citation type="submission" date="2019-10" db="EMBL/GenBank/DDBJ databases">
        <title>Cardiobacteriales fam. a chemoheterotrophic member of the order Cardiobacteriales, and proposal of Cardiobacteriales fam. nov.</title>
        <authorList>
            <person name="Wang C."/>
        </authorList>
    </citation>
    <scope>NUCLEOTIDE SEQUENCE [LARGE SCALE GENOMIC DNA]</scope>
    <source>
        <strain evidence="2 3">ML27</strain>
    </source>
</reference>
<evidence type="ECO:0000313" key="3">
    <source>
        <dbReference type="Proteomes" id="UP000471298"/>
    </source>
</evidence>
<dbReference type="PANTHER" id="PTHR40278:SF1">
    <property type="entry name" value="DNA UTILIZATION PROTEIN HOFN"/>
    <property type="match status" value="1"/>
</dbReference>
<dbReference type="EMBL" id="WHNW01000002">
    <property type="protein sequence ID" value="MPV85723.1"/>
    <property type="molecule type" value="Genomic_DNA"/>
</dbReference>
<gene>
    <name evidence="2" type="ORF">GCU85_03085</name>
</gene>
<dbReference type="InterPro" id="IPR052534">
    <property type="entry name" value="Extracell_DNA_Util/SecSys_Comp"/>
</dbReference>
<evidence type="ECO:0008006" key="4">
    <source>
        <dbReference type="Google" id="ProtNLM"/>
    </source>
</evidence>
<dbReference type="Proteomes" id="UP000471298">
    <property type="component" value="Unassembled WGS sequence"/>
</dbReference>
<comment type="caution">
    <text evidence="2">The sequence shown here is derived from an EMBL/GenBank/DDBJ whole genome shotgun (WGS) entry which is preliminary data.</text>
</comment>
<dbReference type="Pfam" id="PF05137">
    <property type="entry name" value="PilN"/>
    <property type="match status" value="1"/>
</dbReference>
<dbReference type="SUPFAM" id="SSF53067">
    <property type="entry name" value="Actin-like ATPase domain"/>
    <property type="match status" value="1"/>
</dbReference>
<dbReference type="PANTHER" id="PTHR40278">
    <property type="entry name" value="DNA UTILIZATION PROTEIN HOFN"/>
    <property type="match status" value="1"/>
</dbReference>
<keyword evidence="1" id="KW-1133">Transmembrane helix</keyword>
<dbReference type="InParanoid" id="A0A6N7EUS3"/>
<feature type="transmembrane region" description="Helical" evidence="1">
    <location>
        <begin position="211"/>
        <end position="231"/>
    </location>
</feature>
<evidence type="ECO:0000313" key="2">
    <source>
        <dbReference type="EMBL" id="MPV85723.1"/>
    </source>
</evidence>
<name>A0A6N7EUS3_9GAMM</name>
<evidence type="ECO:0000256" key="1">
    <source>
        <dbReference type="SAM" id="Phobius"/>
    </source>
</evidence>
<keyword evidence="3" id="KW-1185">Reference proteome</keyword>
<sequence length="357" mass="40186">MFADDASKASASIIRRTTQALQYWGDALVSVLPEAVKSNLIVGEEQLIVDVQSDRITIVDNQHGELVNLGAFERQAEYFDNDVVTLLKAKMNPDSELVLRVANETVLSKPLDFPVSIADNLNQTVWYEIEKHTPFDKNSIYFDTKIERKNEERLFARLFIVHQSQVQMLIDAFAQAGILFDKLCTIDETNINLLPVASRRKQSFFRFNKNWLLIGVLCLLVAILFAVPAAFKRLSAIKLNERVLQLQAGAEGEALLWQQRDEAEQVMTSFLASRPIAFATLYEALARQLPDDTWVNDFIYDGKQVKIKGESLDAAGLVATINASPLFTNGQILSPIVRARQSGKDRFYIGFDVIQAQ</sequence>
<protein>
    <recommendedName>
        <fullName evidence="4">General secretion pathway protein L</fullName>
    </recommendedName>
</protein>
<proteinExistence type="predicted"/>
<organism evidence="2 3">
    <name type="scientific">Ostreibacterium oceani</name>
    <dbReference type="NCBI Taxonomy" id="2654998"/>
    <lineage>
        <taxon>Bacteria</taxon>
        <taxon>Pseudomonadati</taxon>
        <taxon>Pseudomonadota</taxon>
        <taxon>Gammaproteobacteria</taxon>
        <taxon>Cardiobacteriales</taxon>
        <taxon>Ostreibacteriaceae</taxon>
        <taxon>Ostreibacterium</taxon>
    </lineage>
</organism>
<dbReference type="RefSeq" id="WP_152809231.1">
    <property type="nucleotide sequence ID" value="NZ_WHNW01000002.1"/>
</dbReference>
<keyword evidence="1" id="KW-0472">Membrane</keyword>
<dbReference type="InterPro" id="IPR007813">
    <property type="entry name" value="PilN"/>
</dbReference>
<dbReference type="Gene3D" id="3.30.420.380">
    <property type="match status" value="1"/>
</dbReference>
<keyword evidence="1" id="KW-0812">Transmembrane</keyword>